<protein>
    <submittedName>
        <fullName evidence="1">Uncharacterized protein</fullName>
    </submittedName>
</protein>
<dbReference type="EMBL" id="KL197726">
    <property type="protein sequence ID" value="KDQ55041.1"/>
    <property type="molecule type" value="Genomic_DNA"/>
</dbReference>
<proteinExistence type="predicted"/>
<gene>
    <name evidence="1" type="ORF">JAAARDRAFT_195923</name>
</gene>
<sequence>MTDAQLTTWAKAMANGDTDEFTPPSGLSFDYRLKKPQTSLSSKLSIPEPHLHIGGSKLVSPLQCGGSFMSNAQKSSSSLTKASLLSSSKVIVKHKKSYNNSKPIDLCTPSPVHSPLLISSNLSRLTDVLEMLHSHKPESNFPSMAEALHKAGGVHYLEDIMLCSIDNLITYTSLHPIKVHALYEYPSQVLQGLDVIGVKEVKDSQLDGRAESLTGPRAHA</sequence>
<dbReference type="AlphaFoldDB" id="A0A067PXG9"/>
<name>A0A067PXG9_9AGAM</name>
<dbReference type="Proteomes" id="UP000027265">
    <property type="component" value="Unassembled WGS sequence"/>
</dbReference>
<reference evidence="2" key="1">
    <citation type="journal article" date="2014" name="Proc. Natl. Acad. Sci. U.S.A.">
        <title>Extensive sampling of basidiomycete genomes demonstrates inadequacy of the white-rot/brown-rot paradigm for wood decay fungi.</title>
        <authorList>
            <person name="Riley R."/>
            <person name="Salamov A.A."/>
            <person name="Brown D.W."/>
            <person name="Nagy L.G."/>
            <person name="Floudas D."/>
            <person name="Held B.W."/>
            <person name="Levasseur A."/>
            <person name="Lombard V."/>
            <person name="Morin E."/>
            <person name="Otillar R."/>
            <person name="Lindquist E.A."/>
            <person name="Sun H."/>
            <person name="LaButti K.M."/>
            <person name="Schmutz J."/>
            <person name="Jabbour D."/>
            <person name="Luo H."/>
            <person name="Baker S.E."/>
            <person name="Pisabarro A.G."/>
            <person name="Walton J.D."/>
            <person name="Blanchette R.A."/>
            <person name="Henrissat B."/>
            <person name="Martin F."/>
            <person name="Cullen D."/>
            <person name="Hibbett D.S."/>
            <person name="Grigoriev I.V."/>
        </authorList>
    </citation>
    <scope>NUCLEOTIDE SEQUENCE [LARGE SCALE GENOMIC DNA]</scope>
    <source>
        <strain evidence="2">MUCL 33604</strain>
    </source>
</reference>
<evidence type="ECO:0000313" key="1">
    <source>
        <dbReference type="EMBL" id="KDQ55041.1"/>
    </source>
</evidence>
<evidence type="ECO:0000313" key="2">
    <source>
        <dbReference type="Proteomes" id="UP000027265"/>
    </source>
</evidence>
<dbReference type="HOGENOM" id="CLU_1256192_0_0_1"/>
<accession>A0A067PXG9</accession>
<dbReference type="InParanoid" id="A0A067PXG9"/>
<organism evidence="1 2">
    <name type="scientific">Jaapia argillacea MUCL 33604</name>
    <dbReference type="NCBI Taxonomy" id="933084"/>
    <lineage>
        <taxon>Eukaryota</taxon>
        <taxon>Fungi</taxon>
        <taxon>Dikarya</taxon>
        <taxon>Basidiomycota</taxon>
        <taxon>Agaricomycotina</taxon>
        <taxon>Agaricomycetes</taxon>
        <taxon>Agaricomycetidae</taxon>
        <taxon>Jaapiales</taxon>
        <taxon>Jaapiaceae</taxon>
        <taxon>Jaapia</taxon>
    </lineage>
</organism>
<keyword evidence="2" id="KW-1185">Reference proteome</keyword>